<dbReference type="SUPFAM" id="SSF109604">
    <property type="entry name" value="HD-domain/PDEase-like"/>
    <property type="match status" value="1"/>
</dbReference>
<accession>A0A841GUD0</accession>
<sequence>MDSSTPAVRAPVGPLEAEAAAFAAAACAGQMRSGRRSIPVTAHFEEVAALMALAGASDSERAAGRLHDVVEDSSVTLAEIRERFGPEVAAIVDGMTDPPEFAGMPLLERKTLQAERIRSKPDAVKRGKIADQTSNLRSLAVDPPTGWPPEKCRAYAEGALRIVSACRGASPVLEALFDEAHAEVARVHGPFRPADNVQ</sequence>
<keyword evidence="2" id="KW-1185">Reference proteome</keyword>
<dbReference type="InterPro" id="IPR052194">
    <property type="entry name" value="MESH1"/>
</dbReference>
<dbReference type="Pfam" id="PF13328">
    <property type="entry name" value="HD_4"/>
    <property type="match status" value="1"/>
</dbReference>
<protein>
    <submittedName>
        <fullName evidence="1">Guanosine-3',5'-bis(Diphosphate) 3'-pyrophosphohydrolase</fullName>
        <ecNumber evidence="1">3.1.7.2</ecNumber>
    </submittedName>
</protein>
<dbReference type="EC" id="3.1.7.2" evidence="1"/>
<dbReference type="GO" id="GO:0008893">
    <property type="term" value="F:guanosine-3',5'-bis(diphosphate) 3'-diphosphatase activity"/>
    <property type="evidence" value="ECO:0007669"/>
    <property type="project" value="UniProtKB-EC"/>
</dbReference>
<evidence type="ECO:0000313" key="1">
    <source>
        <dbReference type="EMBL" id="MBB6068553.1"/>
    </source>
</evidence>
<keyword evidence="1" id="KW-0378">Hydrolase</keyword>
<name>A0A841GUD0_9BACT</name>
<evidence type="ECO:0000313" key="2">
    <source>
        <dbReference type="Proteomes" id="UP000582837"/>
    </source>
</evidence>
<dbReference type="PANTHER" id="PTHR46246">
    <property type="entry name" value="GUANOSINE-3',5'-BIS(DIPHOSPHATE) 3'-PYROPHOSPHOHYDROLASE MESH1"/>
    <property type="match status" value="1"/>
</dbReference>
<reference evidence="1 2" key="1">
    <citation type="submission" date="2020-08" db="EMBL/GenBank/DDBJ databases">
        <title>Genomic Encyclopedia of Type Strains, Phase IV (KMG-IV): sequencing the most valuable type-strain genomes for metagenomic binning, comparative biology and taxonomic classification.</title>
        <authorList>
            <person name="Goeker M."/>
        </authorList>
    </citation>
    <scope>NUCLEOTIDE SEQUENCE [LARGE SCALE GENOMIC DNA]</scope>
    <source>
        <strain evidence="1 2">DSM 29007</strain>
    </source>
</reference>
<proteinExistence type="predicted"/>
<dbReference type="Proteomes" id="UP000582837">
    <property type="component" value="Unassembled WGS sequence"/>
</dbReference>
<dbReference type="PANTHER" id="PTHR46246:SF1">
    <property type="entry name" value="GUANOSINE-3',5'-BIS(DIPHOSPHATE) 3'-PYROPHOSPHOHYDROLASE MESH1"/>
    <property type="match status" value="1"/>
</dbReference>
<dbReference type="Gene3D" id="1.10.3210.10">
    <property type="entry name" value="Hypothetical protein af1432"/>
    <property type="match status" value="1"/>
</dbReference>
<dbReference type="RefSeq" id="WP_205761090.1">
    <property type="nucleotide sequence ID" value="NZ_JABDTL010000001.1"/>
</dbReference>
<organism evidence="1 2">
    <name type="scientific">Longimicrobium terrae</name>
    <dbReference type="NCBI Taxonomy" id="1639882"/>
    <lineage>
        <taxon>Bacteria</taxon>
        <taxon>Pseudomonadati</taxon>
        <taxon>Gemmatimonadota</taxon>
        <taxon>Longimicrobiia</taxon>
        <taxon>Longimicrobiales</taxon>
        <taxon>Longimicrobiaceae</taxon>
        <taxon>Longimicrobium</taxon>
    </lineage>
</organism>
<dbReference type="AlphaFoldDB" id="A0A841GUD0"/>
<gene>
    <name evidence="1" type="ORF">HNQ61_000164</name>
</gene>
<dbReference type="EMBL" id="JACHIA010000001">
    <property type="protein sequence ID" value="MBB6068553.1"/>
    <property type="molecule type" value="Genomic_DNA"/>
</dbReference>
<comment type="caution">
    <text evidence="1">The sequence shown here is derived from an EMBL/GenBank/DDBJ whole genome shotgun (WGS) entry which is preliminary data.</text>
</comment>